<dbReference type="RefSeq" id="WP_135340922.1">
    <property type="nucleotide sequence ID" value="NZ_JBHLTX010000047.1"/>
</dbReference>
<comment type="caution">
    <text evidence="2">The sequence shown here is derived from an EMBL/GenBank/DDBJ whole genome shotgun (WGS) entry which is preliminary data.</text>
</comment>
<dbReference type="SUPFAM" id="SSF54593">
    <property type="entry name" value="Glyoxalase/Bleomycin resistance protein/Dihydroxybiphenyl dioxygenase"/>
    <property type="match status" value="1"/>
</dbReference>
<dbReference type="PANTHER" id="PTHR35908:SF1">
    <property type="entry name" value="CONSERVED PROTEIN"/>
    <property type="match status" value="1"/>
</dbReference>
<dbReference type="InterPro" id="IPR029068">
    <property type="entry name" value="Glyas_Bleomycin-R_OHBP_Dase"/>
</dbReference>
<dbReference type="InterPro" id="IPR041581">
    <property type="entry name" value="Glyoxalase_6"/>
</dbReference>
<dbReference type="InterPro" id="IPR037523">
    <property type="entry name" value="VOC_core"/>
</dbReference>
<keyword evidence="3" id="KW-1185">Reference proteome</keyword>
<gene>
    <name evidence="2" type="ORF">E4099_22490</name>
</gene>
<proteinExistence type="predicted"/>
<dbReference type="OrthoDB" id="1645442at2"/>
<dbReference type="PROSITE" id="PS51819">
    <property type="entry name" value="VOC"/>
    <property type="match status" value="1"/>
</dbReference>
<accession>A0A4Z0GRX0</accession>
<dbReference type="PANTHER" id="PTHR35908">
    <property type="entry name" value="HYPOTHETICAL FUSION PROTEIN"/>
    <property type="match status" value="1"/>
</dbReference>
<organism evidence="2 3">
    <name type="scientific">Streptomyces palmae</name>
    <dbReference type="NCBI Taxonomy" id="1701085"/>
    <lineage>
        <taxon>Bacteria</taxon>
        <taxon>Bacillati</taxon>
        <taxon>Actinomycetota</taxon>
        <taxon>Actinomycetes</taxon>
        <taxon>Kitasatosporales</taxon>
        <taxon>Streptomycetaceae</taxon>
        <taxon>Streptomyces</taxon>
    </lineage>
</organism>
<dbReference type="AlphaFoldDB" id="A0A4Z0GRX0"/>
<dbReference type="EMBL" id="SRID01000250">
    <property type="protein sequence ID" value="TGA99328.1"/>
    <property type="molecule type" value="Genomic_DNA"/>
</dbReference>
<dbReference type="CDD" id="cd06587">
    <property type="entry name" value="VOC"/>
    <property type="match status" value="1"/>
</dbReference>
<evidence type="ECO:0000259" key="1">
    <source>
        <dbReference type="PROSITE" id="PS51819"/>
    </source>
</evidence>
<dbReference type="Pfam" id="PF18029">
    <property type="entry name" value="Glyoxalase_6"/>
    <property type="match status" value="1"/>
</dbReference>
<dbReference type="Gene3D" id="3.10.180.10">
    <property type="entry name" value="2,3-Dihydroxybiphenyl 1,2-Dioxygenase, domain 1"/>
    <property type="match status" value="1"/>
</dbReference>
<name>A0A4Z0GRX0_9ACTN</name>
<reference evidence="2 3" key="1">
    <citation type="submission" date="2019-03" db="EMBL/GenBank/DDBJ databases">
        <authorList>
            <person name="Gonzalez-Pimentel J.L."/>
        </authorList>
    </citation>
    <scope>NUCLEOTIDE SEQUENCE [LARGE SCALE GENOMIC DNA]</scope>
    <source>
        <strain evidence="2 3">JCM 31289</strain>
    </source>
</reference>
<dbReference type="Proteomes" id="UP000297948">
    <property type="component" value="Unassembled WGS sequence"/>
</dbReference>
<evidence type="ECO:0000313" key="2">
    <source>
        <dbReference type="EMBL" id="TGA99328.1"/>
    </source>
</evidence>
<protein>
    <submittedName>
        <fullName evidence="2">VOC family protein</fullName>
    </submittedName>
</protein>
<feature type="domain" description="VOC" evidence="1">
    <location>
        <begin position="5"/>
        <end position="123"/>
    </location>
</feature>
<evidence type="ECO:0000313" key="3">
    <source>
        <dbReference type="Proteomes" id="UP000297948"/>
    </source>
</evidence>
<sequence>MAIATLGVTVLDCPDPRALAEFYAKVLGGTVQVDSEDWVEVIGERGRVLAFQLAPGHVPPRWPSDDGSQQFHLDFNVPTARLDEAEREVLALGAKLVEGDEGGTRNWRVYLDPAGHPFCLCAH</sequence>